<dbReference type="RefSeq" id="WP_152918159.1">
    <property type="nucleotide sequence ID" value="NZ_BBZA01000182.1"/>
</dbReference>
<dbReference type="AlphaFoldDB" id="A0A0N0RFT7"/>
<feature type="signal peptide" evidence="3">
    <location>
        <begin position="1"/>
        <end position="26"/>
    </location>
</feature>
<evidence type="ECO:0008006" key="6">
    <source>
        <dbReference type="Google" id="ProtNLM"/>
    </source>
</evidence>
<dbReference type="PRINTS" id="PR01217">
    <property type="entry name" value="PRICHEXTENSN"/>
</dbReference>
<dbReference type="Proteomes" id="UP000037784">
    <property type="component" value="Unassembled WGS sequence"/>
</dbReference>
<organism evidence="4 5">
    <name type="scientific">Ardenticatena maritima</name>
    <dbReference type="NCBI Taxonomy" id="872965"/>
    <lineage>
        <taxon>Bacteria</taxon>
        <taxon>Bacillati</taxon>
        <taxon>Chloroflexota</taxon>
        <taxon>Ardenticatenia</taxon>
        <taxon>Ardenticatenales</taxon>
        <taxon>Ardenticatenaceae</taxon>
        <taxon>Ardenticatena</taxon>
    </lineage>
</organism>
<feature type="compositionally biased region" description="Low complexity" evidence="1">
    <location>
        <begin position="90"/>
        <end position="103"/>
    </location>
</feature>
<sequence length="268" mass="27762">MNTHAKRIGLSLVLLLLVAFPSVGYAASPLQQRATPTPTPTATATPVPPTATATPSPEPTTSAPSITPTATFTSTPVPPTATPPAPSTPPATQTPLPQPTEVRAPTATATRTNAGTGTDTQACCSRVEGFVVDAQGAGWPGVLVRLRGGGWQAEWLTDSNGFFYFNNLGAGQAIIEALVEGQVLAQDVIETTGTPGEVISLRLVLGQTGMATATPTPTPEPTKTPQVQTVLPQTGNDVSVFSQLWLLVATLFALSLMGVIALRRRFDT</sequence>
<keyword evidence="5" id="KW-1185">Reference proteome</keyword>
<evidence type="ECO:0000313" key="5">
    <source>
        <dbReference type="Proteomes" id="UP000037784"/>
    </source>
</evidence>
<reference evidence="5" key="2">
    <citation type="submission" date="2015-08" db="EMBL/GenBank/DDBJ databases">
        <title>Draft Genome Sequence of a Heterotrophic Facultative Anaerobic Bacterium Ardenticatena maritima Strain 110S.</title>
        <authorList>
            <person name="Kawaichi S."/>
            <person name="Yoshida T."/>
            <person name="Sako Y."/>
            <person name="Nakamura R."/>
        </authorList>
    </citation>
    <scope>NUCLEOTIDE SEQUENCE [LARGE SCALE GENOMIC DNA]</scope>
    <source>
        <strain evidence="5">110S</strain>
    </source>
</reference>
<name>A0A0N0RFT7_9CHLR</name>
<accession>A0A0N0RFT7</accession>
<evidence type="ECO:0000313" key="4">
    <source>
        <dbReference type="EMBL" id="GAP63727.1"/>
    </source>
</evidence>
<feature type="chain" id="PRO_5005857353" description="Gram-positive cocci surface proteins LPxTG domain-containing protein" evidence="3">
    <location>
        <begin position="27"/>
        <end position="268"/>
    </location>
</feature>
<evidence type="ECO:0000256" key="1">
    <source>
        <dbReference type="SAM" id="MobiDB-lite"/>
    </source>
</evidence>
<dbReference type="SUPFAM" id="SSF49464">
    <property type="entry name" value="Carboxypeptidase regulatory domain-like"/>
    <property type="match status" value="1"/>
</dbReference>
<dbReference type="InterPro" id="IPR008969">
    <property type="entry name" value="CarboxyPept-like_regulatory"/>
</dbReference>
<proteinExistence type="predicted"/>
<dbReference type="InParanoid" id="A0A0N0RFT7"/>
<protein>
    <recommendedName>
        <fullName evidence="6">Gram-positive cocci surface proteins LPxTG domain-containing protein</fullName>
    </recommendedName>
</protein>
<reference evidence="4 5" key="1">
    <citation type="journal article" date="2015" name="Genome Announc.">
        <title>Draft Genome Sequence of a Heterotrophic Facultative Anaerobic Thermophilic Bacterium, Ardenticatena maritima Strain 110ST.</title>
        <authorList>
            <person name="Kawaichi S."/>
            <person name="Yoshida T."/>
            <person name="Sako Y."/>
            <person name="Nakamura R."/>
        </authorList>
    </citation>
    <scope>NUCLEOTIDE SEQUENCE [LARGE SCALE GENOMIC DNA]</scope>
    <source>
        <strain evidence="4 5">110S</strain>
    </source>
</reference>
<evidence type="ECO:0000256" key="2">
    <source>
        <dbReference type="SAM" id="Phobius"/>
    </source>
</evidence>
<evidence type="ECO:0000256" key="3">
    <source>
        <dbReference type="SAM" id="SignalP"/>
    </source>
</evidence>
<feature type="transmembrane region" description="Helical" evidence="2">
    <location>
        <begin position="244"/>
        <end position="262"/>
    </location>
</feature>
<feature type="compositionally biased region" description="Pro residues" evidence="1">
    <location>
        <begin position="76"/>
        <end position="89"/>
    </location>
</feature>
<dbReference type="EMBL" id="BBZA01000182">
    <property type="protein sequence ID" value="GAP63727.1"/>
    <property type="molecule type" value="Genomic_DNA"/>
</dbReference>
<keyword evidence="2" id="KW-1133">Transmembrane helix</keyword>
<keyword evidence="3" id="KW-0732">Signal</keyword>
<comment type="caution">
    <text evidence="4">The sequence shown here is derived from an EMBL/GenBank/DDBJ whole genome shotgun (WGS) entry which is preliminary data.</text>
</comment>
<feature type="region of interest" description="Disordered" evidence="1">
    <location>
        <begin position="30"/>
        <end position="103"/>
    </location>
</feature>
<keyword evidence="2" id="KW-0812">Transmembrane</keyword>
<gene>
    <name evidence="4" type="ORF">ARMA_2150</name>
</gene>
<feature type="compositionally biased region" description="Low complexity" evidence="1">
    <location>
        <begin position="34"/>
        <end position="75"/>
    </location>
</feature>
<keyword evidence="2" id="KW-0472">Membrane</keyword>